<organism evidence="1 2">
    <name type="scientific">Sphingobium indicum BiD32</name>
    <dbReference type="NCBI Taxonomy" id="1301087"/>
    <lineage>
        <taxon>Bacteria</taxon>
        <taxon>Pseudomonadati</taxon>
        <taxon>Pseudomonadota</taxon>
        <taxon>Alphaproteobacteria</taxon>
        <taxon>Sphingomonadales</taxon>
        <taxon>Sphingomonadaceae</taxon>
        <taxon>Sphingobium</taxon>
    </lineage>
</organism>
<dbReference type="AlphaFoldDB" id="N1MPD8"/>
<reference evidence="2" key="2">
    <citation type="submission" date="2013-04" db="EMBL/GenBank/DDBJ databases">
        <title>Bisphenol A degrading Sphingobium sp. strain BiD32.</title>
        <authorList>
            <person name="Nielsen J.L."/>
            <person name="Zhou N.A."/>
            <person name="Kjeldal H."/>
        </authorList>
    </citation>
    <scope>NUCLEOTIDE SEQUENCE [LARGE SCALE GENOMIC DNA]</scope>
    <source>
        <strain evidence="2">BiD32</strain>
    </source>
</reference>
<sequence length="474" mass="53546">MVQGRVQRTIEIADFELPRGAISIADLMAMEQARWEHIRTEINLRRRADPTSPLARCRLCEGGIFIRAQLTAAGTYPVYAHFSGSPLDCPWYDGENLKPDDARAAQYNGHQESALHRWLCQTVEQVAKVDPRCSHSAIDTYLRPSIAERGRWPDVFLEMGALGAFALEIQLSKPFAPEIAARHLHYDREGVSLIWIFRDLASGAGADLPQGFRDVITMQRGNAFVFDADALAASIARNTLILNCYLETERGGYLKPRLVALDDLDTRSERSVFLEDRRTGRLLEYCTNGRAKWWEPFKQADPHKVRYPFNETCFGPAWDSIRAFVPELSEWKRHYREEKLENGEHHFLEIAAILFSIANSARLGRDRLHITRIQGEGALINMLNSKIGSARFGCYAVLAETMLSNTAAHDRLDRDSLRATFEQAKASHAQIEPRHPVWVAAKRLFPEVLDGPLRAELHDLGKLPQWAIGGPTPA</sequence>
<accession>N1MPD8</accession>
<evidence type="ECO:0008006" key="3">
    <source>
        <dbReference type="Google" id="ProtNLM"/>
    </source>
</evidence>
<name>N1MPD8_9SPHN</name>
<dbReference type="EMBL" id="CAVK010000150">
    <property type="protein sequence ID" value="CCW18786.1"/>
    <property type="molecule type" value="Genomic_DNA"/>
</dbReference>
<dbReference type="Proteomes" id="UP000013201">
    <property type="component" value="Unassembled WGS sequence"/>
</dbReference>
<evidence type="ECO:0000313" key="2">
    <source>
        <dbReference type="Proteomes" id="UP000013201"/>
    </source>
</evidence>
<gene>
    <name evidence="1" type="ORF">EBBID32_31410</name>
</gene>
<comment type="caution">
    <text evidence="1">The sequence shown here is derived from an EMBL/GenBank/DDBJ whole genome shotgun (WGS) entry which is preliminary data.</text>
</comment>
<evidence type="ECO:0000313" key="1">
    <source>
        <dbReference type="EMBL" id="CCW18786.1"/>
    </source>
</evidence>
<protein>
    <recommendedName>
        <fullName evidence="3">Competence protein</fullName>
    </recommendedName>
</protein>
<proteinExistence type="predicted"/>
<keyword evidence="2" id="KW-1185">Reference proteome</keyword>
<reference evidence="1 2" key="1">
    <citation type="submission" date="2013-03" db="EMBL/GenBank/DDBJ databases">
        <authorList>
            <person name="Le V."/>
        </authorList>
    </citation>
    <scope>NUCLEOTIDE SEQUENCE [LARGE SCALE GENOMIC DNA]</scope>
    <source>
        <strain evidence="1 2">BiD32</strain>
    </source>
</reference>